<reference evidence="3" key="1">
    <citation type="submission" date="2011-06" db="EMBL/GenBank/DDBJ databases">
        <authorList>
            <consortium name="US DOE Joint Genome Institute (JGI-PGF)"/>
            <person name="Lucas S."/>
            <person name="Han J."/>
            <person name="Lapidus A."/>
            <person name="Cheng J.-F."/>
            <person name="Goodwin L."/>
            <person name="Pitluck S."/>
            <person name="Peters L."/>
            <person name="Land M.L."/>
            <person name="Hauser L."/>
            <person name="Vogl K."/>
            <person name="Liu Z."/>
            <person name="Overmann J."/>
            <person name="Frigaard N.-U."/>
            <person name="Bryant D.A."/>
            <person name="Woyke T.J."/>
        </authorList>
    </citation>
    <scope>NUCLEOTIDE SEQUENCE [LARGE SCALE GENOMIC DNA]</scope>
    <source>
        <strain evidence="3">970</strain>
    </source>
</reference>
<dbReference type="AlphaFoldDB" id="H8Z691"/>
<feature type="domain" description="AMMECR1" evidence="1">
    <location>
        <begin position="23"/>
        <end position="205"/>
    </location>
</feature>
<proteinExistence type="predicted"/>
<dbReference type="Proteomes" id="UP000002964">
    <property type="component" value="Unassembled WGS sequence"/>
</dbReference>
<reference evidence="2 3" key="2">
    <citation type="submission" date="2011-11" db="EMBL/GenBank/DDBJ databases">
        <authorList>
            <consortium name="US DOE Joint Genome Institute"/>
            <person name="Lucas S."/>
            <person name="Han J."/>
            <person name="Lapidus A."/>
            <person name="Cheng J.-F."/>
            <person name="Goodwin L."/>
            <person name="Pitluck S."/>
            <person name="Peters L."/>
            <person name="Ovchinnikova G."/>
            <person name="Zhang X."/>
            <person name="Detter J.C."/>
            <person name="Han C."/>
            <person name="Tapia R."/>
            <person name="Land M."/>
            <person name="Hauser L."/>
            <person name="Kyrpides N."/>
            <person name="Ivanova N."/>
            <person name="Pagani I."/>
            <person name="Vogl K."/>
            <person name="Liu Z."/>
            <person name="Overmann J."/>
            <person name="Frigaard N.-U."/>
            <person name="Bryant D."/>
            <person name="Woyke T."/>
        </authorList>
    </citation>
    <scope>NUCLEOTIDE SEQUENCE [LARGE SCALE GENOMIC DNA]</scope>
    <source>
        <strain evidence="2 3">970</strain>
    </source>
</reference>
<dbReference type="PANTHER" id="PTHR13016">
    <property type="entry name" value="AMMECR1 HOMOLOG"/>
    <property type="match status" value="1"/>
</dbReference>
<evidence type="ECO:0000259" key="1">
    <source>
        <dbReference type="PROSITE" id="PS51112"/>
    </source>
</evidence>
<dbReference type="RefSeq" id="WP_009150063.1">
    <property type="nucleotide sequence ID" value="NZ_CP121471.1"/>
</dbReference>
<evidence type="ECO:0000313" key="3">
    <source>
        <dbReference type="Proteomes" id="UP000002964"/>
    </source>
</evidence>
<dbReference type="PANTHER" id="PTHR13016:SF0">
    <property type="entry name" value="AMME SYNDROME CANDIDATE GENE 1 PROTEIN"/>
    <property type="match status" value="1"/>
</dbReference>
<dbReference type="SUPFAM" id="SSF143447">
    <property type="entry name" value="AMMECR1-like"/>
    <property type="match status" value="1"/>
</dbReference>
<dbReference type="EMBL" id="JH603170">
    <property type="protein sequence ID" value="EIC19658.1"/>
    <property type="molecule type" value="Genomic_DNA"/>
</dbReference>
<dbReference type="InterPro" id="IPR002733">
    <property type="entry name" value="AMMECR1_domain"/>
</dbReference>
<name>H8Z691_9GAMM</name>
<sequence>MPSTDSQVDAAGPTRSDPLFATADRRRLLVIARDSIADGLAHGRAASVDPTGESPALQAPGAAFVTLELHGQLRGCIGSLEPHGQRSLAADVSENAYAAAFRDPRFAPLGQHELAALHISISVIGPREPIACASESDLLAALSPGVDGLILEAGACRGTFLPSVWEQLPRPADFLRHLKRKAGLAENQWPENLQAWRYRTEYFGE</sequence>
<dbReference type="NCBIfam" id="TIGR04335">
    <property type="entry name" value="AmmeMemoSam_A"/>
    <property type="match status" value="1"/>
</dbReference>
<evidence type="ECO:0000313" key="2">
    <source>
        <dbReference type="EMBL" id="EIC19658.1"/>
    </source>
</evidence>
<dbReference type="Pfam" id="PF01871">
    <property type="entry name" value="AMMECR1"/>
    <property type="match status" value="1"/>
</dbReference>
<gene>
    <name evidence="2" type="ORF">Thi970DRAFT_03248</name>
</gene>
<dbReference type="InterPro" id="IPR023473">
    <property type="entry name" value="AMMECR1"/>
</dbReference>
<organism evidence="2 3">
    <name type="scientific">Thiorhodovibrio frisius</name>
    <dbReference type="NCBI Taxonomy" id="631362"/>
    <lineage>
        <taxon>Bacteria</taxon>
        <taxon>Pseudomonadati</taxon>
        <taxon>Pseudomonadota</taxon>
        <taxon>Gammaproteobacteria</taxon>
        <taxon>Chromatiales</taxon>
        <taxon>Chromatiaceae</taxon>
        <taxon>Thiorhodovibrio</taxon>
    </lineage>
</organism>
<dbReference type="PROSITE" id="PS51112">
    <property type="entry name" value="AMMECR1"/>
    <property type="match status" value="1"/>
</dbReference>
<dbReference type="InterPro" id="IPR027623">
    <property type="entry name" value="AmmeMemoSam_A"/>
</dbReference>
<dbReference type="eggNOG" id="COG2078">
    <property type="taxonomic scope" value="Bacteria"/>
</dbReference>
<keyword evidence="3" id="KW-1185">Reference proteome</keyword>
<dbReference type="Gene3D" id="3.30.700.20">
    <property type="entry name" value="Hypothetical protein ph0010, domain 1"/>
    <property type="match status" value="1"/>
</dbReference>
<dbReference type="NCBIfam" id="TIGR00296">
    <property type="entry name" value="TIGR00296 family protein"/>
    <property type="match status" value="1"/>
</dbReference>
<dbReference type="Gene3D" id="3.30.1490.150">
    <property type="entry name" value="Hypothetical protein ph0010, domain 2"/>
    <property type="match status" value="1"/>
</dbReference>
<dbReference type="HOGENOM" id="CLU_095686_0_0_6"/>
<dbReference type="STRING" id="631362.Thi970DRAFT_03248"/>
<dbReference type="InterPro" id="IPR036071">
    <property type="entry name" value="AMMECR1_dom_sf"/>
</dbReference>
<dbReference type="InterPro" id="IPR027485">
    <property type="entry name" value="AMMECR1_N"/>
</dbReference>
<accession>H8Z691</accession>
<protein>
    <submittedName>
        <fullName evidence="2">Uncharacterized protein, PH0010 family</fullName>
    </submittedName>
</protein>